<evidence type="ECO:0000256" key="1">
    <source>
        <dbReference type="SAM" id="Phobius"/>
    </source>
</evidence>
<feature type="transmembrane region" description="Helical" evidence="1">
    <location>
        <begin position="6"/>
        <end position="24"/>
    </location>
</feature>
<evidence type="ECO:0000313" key="2">
    <source>
        <dbReference type="EMBL" id="CAE1327613.1"/>
    </source>
</evidence>
<keyword evidence="1" id="KW-1133">Transmembrane helix</keyword>
<dbReference type="Proteomes" id="UP000597762">
    <property type="component" value="Unassembled WGS sequence"/>
</dbReference>
<accession>A0A812EM26</accession>
<dbReference type="AlphaFoldDB" id="A0A812EM26"/>
<sequence>MIYALITSLASPSSIFFSTVFFLLKPNRNSLLSVLIFFFSFHISGLINLSIIASTPRDALSYFFLSLRSPVPCLLIFFVFIIFPPFFSTLPPLPDILEHLLETNWISLSLRTPIRDRLDSSLTKNTYSTDLIPLSLRTPTRDRLDPSLTKNTFSRLTGSLSYKNTYSRQTGSLSY</sequence>
<keyword evidence="1" id="KW-0472">Membrane</keyword>
<evidence type="ECO:0000313" key="3">
    <source>
        <dbReference type="Proteomes" id="UP000597762"/>
    </source>
</evidence>
<comment type="caution">
    <text evidence="2">The sequence shown here is derived from an EMBL/GenBank/DDBJ whole genome shotgun (WGS) entry which is preliminary data.</text>
</comment>
<protein>
    <submittedName>
        <fullName evidence="2">Uncharacterized protein</fullName>
    </submittedName>
</protein>
<feature type="transmembrane region" description="Helical" evidence="1">
    <location>
        <begin position="31"/>
        <end position="53"/>
    </location>
</feature>
<reference evidence="2" key="1">
    <citation type="submission" date="2021-01" db="EMBL/GenBank/DDBJ databases">
        <authorList>
            <person name="Li R."/>
            <person name="Bekaert M."/>
        </authorList>
    </citation>
    <scope>NUCLEOTIDE SEQUENCE</scope>
    <source>
        <strain evidence="2">Farmed</strain>
    </source>
</reference>
<proteinExistence type="predicted"/>
<keyword evidence="1" id="KW-0812">Transmembrane</keyword>
<organism evidence="2 3">
    <name type="scientific">Acanthosepion pharaonis</name>
    <name type="common">Pharaoh cuttlefish</name>
    <name type="synonym">Sepia pharaonis</name>
    <dbReference type="NCBI Taxonomy" id="158019"/>
    <lineage>
        <taxon>Eukaryota</taxon>
        <taxon>Metazoa</taxon>
        <taxon>Spiralia</taxon>
        <taxon>Lophotrochozoa</taxon>
        <taxon>Mollusca</taxon>
        <taxon>Cephalopoda</taxon>
        <taxon>Coleoidea</taxon>
        <taxon>Decapodiformes</taxon>
        <taxon>Sepiida</taxon>
        <taxon>Sepiina</taxon>
        <taxon>Sepiidae</taxon>
        <taxon>Acanthosepion</taxon>
    </lineage>
</organism>
<feature type="transmembrane region" description="Helical" evidence="1">
    <location>
        <begin position="59"/>
        <end position="83"/>
    </location>
</feature>
<name>A0A812EM26_ACAPH</name>
<keyword evidence="3" id="KW-1185">Reference proteome</keyword>
<dbReference type="EMBL" id="CAHIKZ030005503">
    <property type="protein sequence ID" value="CAE1327613.1"/>
    <property type="molecule type" value="Genomic_DNA"/>
</dbReference>
<gene>
    <name evidence="2" type="ORF">SPHA_77079</name>
</gene>